<dbReference type="InterPro" id="IPR050644">
    <property type="entry name" value="PG_Glycine_Bridge_Synth"/>
</dbReference>
<evidence type="ECO:0000256" key="6">
    <source>
        <dbReference type="ARBA" id="ARBA00023316"/>
    </source>
</evidence>
<evidence type="ECO:0000313" key="9">
    <source>
        <dbReference type="Proteomes" id="UP000823633"/>
    </source>
</evidence>
<gene>
    <name evidence="8" type="ORF">IAC42_04240</name>
</gene>
<dbReference type="PANTHER" id="PTHR36174">
    <property type="entry name" value="LIPID II:GLYCINE GLYCYLTRANSFERASE"/>
    <property type="match status" value="1"/>
</dbReference>
<keyword evidence="3" id="KW-0133">Cell shape</keyword>
<dbReference type="PROSITE" id="PS51191">
    <property type="entry name" value="FEMABX"/>
    <property type="match status" value="1"/>
</dbReference>
<reference evidence="8" key="2">
    <citation type="journal article" date="2021" name="PeerJ">
        <title>Extensive microbial diversity within the chicken gut microbiome revealed by metagenomics and culture.</title>
        <authorList>
            <person name="Gilroy R."/>
            <person name="Ravi A."/>
            <person name="Getino M."/>
            <person name="Pursley I."/>
            <person name="Horton D.L."/>
            <person name="Alikhan N.F."/>
            <person name="Baker D."/>
            <person name="Gharbi K."/>
            <person name="Hall N."/>
            <person name="Watson M."/>
            <person name="Adriaenssens E.M."/>
            <person name="Foster-Nyarko E."/>
            <person name="Jarju S."/>
            <person name="Secka A."/>
            <person name="Antonio M."/>
            <person name="Oren A."/>
            <person name="Chaudhuri R.R."/>
            <person name="La Ragione R."/>
            <person name="Hildebrand F."/>
            <person name="Pallen M.J."/>
        </authorList>
    </citation>
    <scope>NUCLEOTIDE SEQUENCE</scope>
    <source>
        <strain evidence="8">11167</strain>
    </source>
</reference>
<dbReference type="PANTHER" id="PTHR36174:SF1">
    <property type="entry name" value="LIPID II:GLYCINE GLYCYLTRANSFERASE"/>
    <property type="match status" value="1"/>
</dbReference>
<evidence type="ECO:0000256" key="4">
    <source>
        <dbReference type="ARBA" id="ARBA00022984"/>
    </source>
</evidence>
<name>A0A9D9H9J3_9SPIR</name>
<comment type="caution">
    <text evidence="8">The sequence shown here is derived from an EMBL/GenBank/DDBJ whole genome shotgun (WGS) entry which is preliminary data.</text>
</comment>
<dbReference type="GO" id="GO:0016755">
    <property type="term" value="F:aminoacyltransferase activity"/>
    <property type="evidence" value="ECO:0007669"/>
    <property type="project" value="InterPro"/>
</dbReference>
<dbReference type="InterPro" id="IPR003447">
    <property type="entry name" value="FEMABX"/>
</dbReference>
<dbReference type="GO" id="GO:0008360">
    <property type="term" value="P:regulation of cell shape"/>
    <property type="evidence" value="ECO:0007669"/>
    <property type="project" value="UniProtKB-KW"/>
</dbReference>
<evidence type="ECO:0000256" key="3">
    <source>
        <dbReference type="ARBA" id="ARBA00022960"/>
    </source>
</evidence>
<evidence type="ECO:0000256" key="5">
    <source>
        <dbReference type="ARBA" id="ARBA00023315"/>
    </source>
</evidence>
<evidence type="ECO:0000256" key="1">
    <source>
        <dbReference type="ARBA" id="ARBA00009943"/>
    </source>
</evidence>
<dbReference type="InterPro" id="IPR038740">
    <property type="entry name" value="BioF2-like_GNAT_dom"/>
</dbReference>
<dbReference type="Proteomes" id="UP000823633">
    <property type="component" value="Unassembled WGS sequence"/>
</dbReference>
<dbReference type="AlphaFoldDB" id="A0A9D9H9J3"/>
<proteinExistence type="inferred from homology"/>
<reference evidence="8" key="1">
    <citation type="submission" date="2020-10" db="EMBL/GenBank/DDBJ databases">
        <authorList>
            <person name="Gilroy R."/>
        </authorList>
    </citation>
    <scope>NUCLEOTIDE SEQUENCE</scope>
    <source>
        <strain evidence="8">11167</strain>
    </source>
</reference>
<keyword evidence="4" id="KW-0573">Peptidoglycan synthesis</keyword>
<dbReference type="InterPro" id="IPR016181">
    <property type="entry name" value="Acyl_CoA_acyltransferase"/>
</dbReference>
<dbReference type="Pfam" id="PF13480">
    <property type="entry name" value="Acetyltransf_6"/>
    <property type="match status" value="1"/>
</dbReference>
<sequence length="318" mass="35556">MDLSVRRIDLAQLGDGGVFQSPFWARLKALNGWQALPVEVEGRGTCLVLVRRIARVFTLAYIPLGLGFLKGEDEVAAFSRAIRPLLPGGCLLLRVDLDWGHMTTPHILKPCSASVQPTGTVRIDLTGELDFKDRARRNLRKEEGIVIRLWDGDGETFHKWYETYVHTALRDHFSTRGEDYLRAIFDIADGNVRPLLYLAYSDGEVSGGILNLRTDREEVYLFGSSVKHTSGVSCGYALQTHAILCAKAAGVATYDLFGIEGADESGSHLASLTTFKTAFGGQRVYRTGTMDYVYRPVMGRLFRFVDSLRFRQARRSRI</sequence>
<accession>A0A9D9H9J3</accession>
<organism evidence="8 9">
    <name type="scientific">Candidatus Aphodenecus pullistercoris</name>
    <dbReference type="NCBI Taxonomy" id="2840669"/>
    <lineage>
        <taxon>Bacteria</taxon>
        <taxon>Pseudomonadati</taxon>
        <taxon>Spirochaetota</taxon>
        <taxon>Spirochaetia</taxon>
        <taxon>Spirochaetales</taxon>
        <taxon>Candidatus Aphodenecus</taxon>
    </lineage>
</organism>
<keyword evidence="2" id="KW-0808">Transferase</keyword>
<evidence type="ECO:0000259" key="7">
    <source>
        <dbReference type="Pfam" id="PF13480"/>
    </source>
</evidence>
<evidence type="ECO:0000313" key="8">
    <source>
        <dbReference type="EMBL" id="MBO8442949.1"/>
    </source>
</evidence>
<dbReference type="SUPFAM" id="SSF55729">
    <property type="entry name" value="Acyl-CoA N-acyltransferases (Nat)"/>
    <property type="match status" value="2"/>
</dbReference>
<keyword evidence="6" id="KW-0961">Cell wall biogenesis/degradation</keyword>
<dbReference type="Gene3D" id="3.40.630.30">
    <property type="match status" value="2"/>
</dbReference>
<comment type="similarity">
    <text evidence="1">Belongs to the FemABX family.</text>
</comment>
<keyword evidence="5" id="KW-0012">Acyltransferase</keyword>
<dbReference type="GO" id="GO:0009252">
    <property type="term" value="P:peptidoglycan biosynthetic process"/>
    <property type="evidence" value="ECO:0007669"/>
    <property type="project" value="UniProtKB-KW"/>
</dbReference>
<evidence type="ECO:0000256" key="2">
    <source>
        <dbReference type="ARBA" id="ARBA00022679"/>
    </source>
</evidence>
<feature type="domain" description="BioF2-like acetyltransferase" evidence="7">
    <location>
        <begin position="134"/>
        <end position="258"/>
    </location>
</feature>
<protein>
    <submittedName>
        <fullName evidence="8">Peptidoglycan bridge formation glycyltransferase FemA/FemB family protein</fullName>
    </submittedName>
</protein>
<dbReference type="GO" id="GO:0071555">
    <property type="term" value="P:cell wall organization"/>
    <property type="evidence" value="ECO:0007669"/>
    <property type="project" value="UniProtKB-KW"/>
</dbReference>
<dbReference type="EMBL" id="JADIMU010000026">
    <property type="protein sequence ID" value="MBO8442949.1"/>
    <property type="molecule type" value="Genomic_DNA"/>
</dbReference>